<reference evidence="2" key="1">
    <citation type="submission" date="2014-09" db="EMBL/GenBank/DDBJ databases">
        <authorList>
            <person name="Magalhaes I.L.F."/>
            <person name="Oliveira U."/>
            <person name="Santos F.R."/>
            <person name="Vidigal T.H.D.A."/>
            <person name="Brescovit A.D."/>
            <person name="Santos A.J."/>
        </authorList>
    </citation>
    <scope>NUCLEOTIDE SEQUENCE</scope>
    <source>
        <tissue evidence="2">Shoot tissue taken approximately 20 cm above the soil surface</tissue>
    </source>
</reference>
<evidence type="ECO:0000313" key="2">
    <source>
        <dbReference type="EMBL" id="JAD34561.1"/>
    </source>
</evidence>
<proteinExistence type="predicted"/>
<feature type="transmembrane region" description="Helical" evidence="1">
    <location>
        <begin position="48"/>
        <end position="70"/>
    </location>
</feature>
<accession>A0A0A8Z6Y3</accession>
<keyword evidence="1" id="KW-0472">Membrane</keyword>
<feature type="transmembrane region" description="Helical" evidence="1">
    <location>
        <begin position="6"/>
        <end position="27"/>
    </location>
</feature>
<evidence type="ECO:0000256" key="1">
    <source>
        <dbReference type="SAM" id="Phobius"/>
    </source>
</evidence>
<keyword evidence="1" id="KW-0812">Transmembrane</keyword>
<reference evidence="2" key="2">
    <citation type="journal article" date="2015" name="Data Brief">
        <title>Shoot transcriptome of the giant reed, Arundo donax.</title>
        <authorList>
            <person name="Barrero R.A."/>
            <person name="Guerrero F.D."/>
            <person name="Moolhuijzen P."/>
            <person name="Goolsby J.A."/>
            <person name="Tidwell J."/>
            <person name="Bellgard S.E."/>
            <person name="Bellgard M.I."/>
        </authorList>
    </citation>
    <scope>NUCLEOTIDE SEQUENCE</scope>
    <source>
        <tissue evidence="2">Shoot tissue taken approximately 20 cm above the soil surface</tissue>
    </source>
</reference>
<name>A0A0A8Z6Y3_ARUDO</name>
<dbReference type="AlphaFoldDB" id="A0A0A8Z6Y3"/>
<dbReference type="EMBL" id="GBRH01263334">
    <property type="protein sequence ID" value="JAD34561.1"/>
    <property type="molecule type" value="Transcribed_RNA"/>
</dbReference>
<sequence length="84" mass="9583">MWCVSLTLSICIHRYAIIRVSFPLCLLPLQLDLIRAKSLSKISHNRATVCHCCALSYSILLSSCFSSFSINLMNLWHHNSFILN</sequence>
<protein>
    <submittedName>
        <fullName evidence="2">Uncharacterized protein</fullName>
    </submittedName>
</protein>
<organism evidence="2">
    <name type="scientific">Arundo donax</name>
    <name type="common">Giant reed</name>
    <name type="synonym">Donax arundinaceus</name>
    <dbReference type="NCBI Taxonomy" id="35708"/>
    <lineage>
        <taxon>Eukaryota</taxon>
        <taxon>Viridiplantae</taxon>
        <taxon>Streptophyta</taxon>
        <taxon>Embryophyta</taxon>
        <taxon>Tracheophyta</taxon>
        <taxon>Spermatophyta</taxon>
        <taxon>Magnoliopsida</taxon>
        <taxon>Liliopsida</taxon>
        <taxon>Poales</taxon>
        <taxon>Poaceae</taxon>
        <taxon>PACMAD clade</taxon>
        <taxon>Arundinoideae</taxon>
        <taxon>Arundineae</taxon>
        <taxon>Arundo</taxon>
    </lineage>
</organism>
<keyword evidence="1" id="KW-1133">Transmembrane helix</keyword>